<protein>
    <submittedName>
        <fullName evidence="1">GTP-binding protein</fullName>
    </submittedName>
</protein>
<comment type="caution">
    <text evidence="1">The sequence shown here is derived from an EMBL/GenBank/DDBJ whole genome shotgun (WGS) entry which is preliminary data.</text>
</comment>
<organism evidence="1 2">
    <name type="scientific">Parabacteroides johnsonii</name>
    <dbReference type="NCBI Taxonomy" id="387661"/>
    <lineage>
        <taxon>Bacteria</taxon>
        <taxon>Pseudomonadati</taxon>
        <taxon>Bacteroidota</taxon>
        <taxon>Bacteroidia</taxon>
        <taxon>Bacteroidales</taxon>
        <taxon>Tannerellaceae</taxon>
        <taxon>Parabacteroides</taxon>
    </lineage>
</organism>
<accession>A0ACC6D7M1</accession>
<gene>
    <name evidence="1" type="ORF">PQG99_15610</name>
</gene>
<reference evidence="1" key="1">
    <citation type="submission" date="2023-01" db="EMBL/GenBank/DDBJ databases">
        <title>Exploring GABA producing Bacteroides strains toward improving mental health.</title>
        <authorList>
            <person name="Yousuf B."/>
            <person name="Bouhlel N.E."/>
            <person name="Mottawea W."/>
            <person name="Hammami R."/>
        </authorList>
    </citation>
    <scope>NUCLEOTIDE SEQUENCE</scope>
    <source>
        <strain evidence="1">UO.H1049</strain>
    </source>
</reference>
<evidence type="ECO:0000313" key="1">
    <source>
        <dbReference type="EMBL" id="MDC7159297.1"/>
    </source>
</evidence>
<keyword evidence="2" id="KW-1185">Reference proteome</keyword>
<dbReference type="Proteomes" id="UP001213431">
    <property type="component" value="Unassembled WGS sequence"/>
</dbReference>
<proteinExistence type="predicted"/>
<sequence length="56" mass="5924">MNIINLGILAHIDAGKTSVTENLLFASGATEKCGCVDNGDTITDSMDIEKRRGITV</sequence>
<dbReference type="EMBL" id="JAQPYW010000150">
    <property type="protein sequence ID" value="MDC7159297.1"/>
    <property type="molecule type" value="Genomic_DNA"/>
</dbReference>
<evidence type="ECO:0000313" key="2">
    <source>
        <dbReference type="Proteomes" id="UP001213431"/>
    </source>
</evidence>
<feature type="non-terminal residue" evidence="1">
    <location>
        <position position="56"/>
    </location>
</feature>
<name>A0ACC6D7M1_9BACT</name>